<dbReference type="RefSeq" id="XP_022137179.1">
    <property type="nucleotide sequence ID" value="XM_022281487.1"/>
</dbReference>
<name>A0A6J1C6I4_MOMCH</name>
<dbReference type="Pfam" id="PF05627">
    <property type="entry name" value="AvrRpt-cleavage"/>
    <property type="match status" value="1"/>
</dbReference>
<accession>A0A6J1C6I4</accession>
<dbReference type="KEGG" id="mcha:111008714"/>
<dbReference type="InterPro" id="IPR008700">
    <property type="entry name" value="TypeIII_avirulence_cleave"/>
</dbReference>
<feature type="domain" description="RIN4 pathogenic type III effector avirulence factor Avr cleavage site" evidence="1">
    <location>
        <begin position="66"/>
        <end position="99"/>
    </location>
</feature>
<dbReference type="InterPro" id="IPR040387">
    <property type="entry name" value="RIN4/NOI4"/>
</dbReference>
<organism evidence="2 3">
    <name type="scientific">Momordica charantia</name>
    <name type="common">Bitter gourd</name>
    <name type="synonym">Balsam pear</name>
    <dbReference type="NCBI Taxonomy" id="3673"/>
    <lineage>
        <taxon>Eukaryota</taxon>
        <taxon>Viridiplantae</taxon>
        <taxon>Streptophyta</taxon>
        <taxon>Embryophyta</taxon>
        <taxon>Tracheophyta</taxon>
        <taxon>Spermatophyta</taxon>
        <taxon>Magnoliopsida</taxon>
        <taxon>eudicotyledons</taxon>
        <taxon>Gunneridae</taxon>
        <taxon>Pentapetalae</taxon>
        <taxon>rosids</taxon>
        <taxon>fabids</taxon>
        <taxon>Cucurbitales</taxon>
        <taxon>Cucurbitaceae</taxon>
        <taxon>Momordiceae</taxon>
        <taxon>Momordica</taxon>
    </lineage>
</organism>
<sequence>MGSHSGTWKRAGVEKSNGNIYSSPVCENSNSAVYCLTVQENHGKIFLNGRRIGELLEVMSSFEQDRGRPLPKFGEWDVNNPASAEGFTVIFNKARDEKKTTGTAASTVSPQRNESIYNNETFPQYHPPKKRWFCCG</sequence>
<protein>
    <submittedName>
        <fullName evidence="3">Uncharacterized protein LOC111008714 isoform X1</fullName>
    </submittedName>
</protein>
<keyword evidence="2" id="KW-1185">Reference proteome</keyword>
<gene>
    <name evidence="3" type="primary">LOC111008714</name>
</gene>
<dbReference type="PANTHER" id="PTHR33159:SF47">
    <property type="entry name" value="RIN4 PATHOGENIC TYPE III EFFECTOR AVIRULENCE FACTOR AVR CLEAVAGE SITE DOMAIN-CONTAINING PROTEIN"/>
    <property type="match status" value="1"/>
</dbReference>
<proteinExistence type="predicted"/>
<dbReference type="GeneID" id="111008714"/>
<evidence type="ECO:0000313" key="3">
    <source>
        <dbReference type="RefSeq" id="XP_022137179.1"/>
    </source>
</evidence>
<reference evidence="3" key="1">
    <citation type="submission" date="2025-08" db="UniProtKB">
        <authorList>
            <consortium name="RefSeq"/>
        </authorList>
    </citation>
    <scope>IDENTIFICATION</scope>
    <source>
        <strain evidence="3">OHB3-1</strain>
    </source>
</reference>
<evidence type="ECO:0000259" key="1">
    <source>
        <dbReference type="Pfam" id="PF05627"/>
    </source>
</evidence>
<evidence type="ECO:0000313" key="2">
    <source>
        <dbReference type="Proteomes" id="UP000504603"/>
    </source>
</evidence>
<dbReference type="PANTHER" id="PTHR33159">
    <property type="entry name" value="RPM1-INTERACTING PROTEIN 4 (RIN4) FAMILY PROTEIN"/>
    <property type="match status" value="1"/>
</dbReference>
<dbReference type="AlphaFoldDB" id="A0A6J1C6I4"/>
<dbReference type="GO" id="GO:0005886">
    <property type="term" value="C:plasma membrane"/>
    <property type="evidence" value="ECO:0007669"/>
    <property type="project" value="TreeGrafter"/>
</dbReference>
<dbReference type="Proteomes" id="UP000504603">
    <property type="component" value="Unplaced"/>
</dbReference>
<dbReference type="OrthoDB" id="1903947at2759"/>